<comment type="caution">
    <text evidence="1">The sequence shown here is derived from an EMBL/GenBank/DDBJ whole genome shotgun (WGS) entry which is preliminary data.</text>
</comment>
<evidence type="ECO:0000313" key="1">
    <source>
        <dbReference type="EMBL" id="KAJ0031610.1"/>
    </source>
</evidence>
<accession>A0ACC0YAT6</accession>
<evidence type="ECO:0000313" key="2">
    <source>
        <dbReference type="Proteomes" id="UP001163603"/>
    </source>
</evidence>
<dbReference type="EMBL" id="CM047743">
    <property type="protein sequence ID" value="KAJ0031610.1"/>
    <property type="molecule type" value="Genomic_DNA"/>
</dbReference>
<name>A0ACC0YAT6_9ROSI</name>
<organism evidence="1 2">
    <name type="scientific">Pistacia integerrima</name>
    <dbReference type="NCBI Taxonomy" id="434235"/>
    <lineage>
        <taxon>Eukaryota</taxon>
        <taxon>Viridiplantae</taxon>
        <taxon>Streptophyta</taxon>
        <taxon>Embryophyta</taxon>
        <taxon>Tracheophyta</taxon>
        <taxon>Spermatophyta</taxon>
        <taxon>Magnoliopsida</taxon>
        <taxon>eudicotyledons</taxon>
        <taxon>Gunneridae</taxon>
        <taxon>Pentapetalae</taxon>
        <taxon>rosids</taxon>
        <taxon>malvids</taxon>
        <taxon>Sapindales</taxon>
        <taxon>Anacardiaceae</taxon>
        <taxon>Pistacia</taxon>
    </lineage>
</organism>
<protein>
    <submittedName>
        <fullName evidence="1">Uncharacterized protein</fullName>
    </submittedName>
</protein>
<reference evidence="2" key="1">
    <citation type="journal article" date="2023" name="G3 (Bethesda)">
        <title>Genome assembly and association tests identify interacting loci associated with vigor, precocity, and sex in interspecific pistachio rootstocks.</title>
        <authorList>
            <person name="Palmer W."/>
            <person name="Jacygrad E."/>
            <person name="Sagayaradj S."/>
            <person name="Cavanaugh K."/>
            <person name="Han R."/>
            <person name="Bertier L."/>
            <person name="Beede B."/>
            <person name="Kafkas S."/>
            <person name="Golino D."/>
            <person name="Preece J."/>
            <person name="Michelmore R."/>
        </authorList>
    </citation>
    <scope>NUCLEOTIDE SEQUENCE [LARGE SCALE GENOMIC DNA]</scope>
</reference>
<proteinExistence type="predicted"/>
<keyword evidence="2" id="KW-1185">Reference proteome</keyword>
<gene>
    <name evidence="1" type="ORF">Pint_14284</name>
</gene>
<sequence length="41" mass="4893">MTNQVLHCEVRRMSDGEEFHCSIIYAVNDYMGRRILWSDLC</sequence>
<dbReference type="Proteomes" id="UP001163603">
    <property type="component" value="Chromosome 8"/>
</dbReference>